<dbReference type="Gene3D" id="3.30.56.110">
    <property type="entry name" value="Protein of unknown function DUF2237"/>
    <property type="match status" value="1"/>
</dbReference>
<accession>A0AAD3TYY9</accession>
<dbReference type="InterPro" id="IPR018714">
    <property type="entry name" value="DUF2237"/>
</dbReference>
<dbReference type="Proteomes" id="UP001222932">
    <property type="component" value="Unassembled WGS sequence"/>
</dbReference>
<evidence type="ECO:0000256" key="1">
    <source>
        <dbReference type="SAM" id="MobiDB-lite"/>
    </source>
</evidence>
<proteinExistence type="predicted"/>
<organism evidence="2 3">
    <name type="scientific">Cutaneotrichosporon spelunceum</name>
    <dbReference type="NCBI Taxonomy" id="1672016"/>
    <lineage>
        <taxon>Eukaryota</taxon>
        <taxon>Fungi</taxon>
        <taxon>Dikarya</taxon>
        <taxon>Basidiomycota</taxon>
        <taxon>Agaricomycotina</taxon>
        <taxon>Tremellomycetes</taxon>
        <taxon>Trichosporonales</taxon>
        <taxon>Trichosporonaceae</taxon>
        <taxon>Cutaneotrichosporon</taxon>
    </lineage>
</organism>
<keyword evidence="3" id="KW-1185">Reference proteome</keyword>
<reference evidence="2" key="1">
    <citation type="journal article" date="2023" name="BMC Genomics">
        <title>Chromosome-level genome assemblies of Cutaneotrichosporon spp. (Trichosporonales, Basidiomycota) reveal imbalanced evolution between nucleotide sequences and chromosome synteny.</title>
        <authorList>
            <person name="Kobayashi Y."/>
            <person name="Kayamori A."/>
            <person name="Aoki K."/>
            <person name="Shiwa Y."/>
            <person name="Matsutani M."/>
            <person name="Fujita N."/>
            <person name="Sugita T."/>
            <person name="Iwasaki W."/>
            <person name="Tanaka N."/>
            <person name="Takashima M."/>
        </authorList>
    </citation>
    <scope>NUCLEOTIDE SEQUENCE</scope>
    <source>
        <strain evidence="2">HIS016</strain>
    </source>
</reference>
<evidence type="ECO:0000313" key="2">
    <source>
        <dbReference type="EMBL" id="GMK59475.1"/>
    </source>
</evidence>
<dbReference type="AlphaFoldDB" id="A0AAD3TYY9"/>
<reference evidence="2" key="2">
    <citation type="submission" date="2023-06" db="EMBL/GenBank/DDBJ databases">
        <authorList>
            <person name="Kobayashi Y."/>
            <person name="Kayamori A."/>
            <person name="Aoki K."/>
            <person name="Shiwa Y."/>
            <person name="Fujita N."/>
            <person name="Sugita T."/>
            <person name="Iwasaki W."/>
            <person name="Tanaka N."/>
            <person name="Takashima M."/>
        </authorList>
    </citation>
    <scope>NUCLEOTIDE SEQUENCE</scope>
    <source>
        <strain evidence="2">HIS016</strain>
    </source>
</reference>
<dbReference type="PANTHER" id="PTHR37466:SF1">
    <property type="entry name" value="SLR1628 PROTEIN"/>
    <property type="match status" value="1"/>
</dbReference>
<evidence type="ECO:0000313" key="3">
    <source>
        <dbReference type="Proteomes" id="UP001222932"/>
    </source>
</evidence>
<dbReference type="Pfam" id="PF09996">
    <property type="entry name" value="DUF2237"/>
    <property type="match status" value="1"/>
</dbReference>
<protein>
    <submittedName>
        <fullName evidence="2">Uncharacterized protein</fullName>
    </submittedName>
</protein>
<feature type="region of interest" description="Disordered" evidence="1">
    <location>
        <begin position="147"/>
        <end position="176"/>
    </location>
</feature>
<comment type="caution">
    <text evidence="2">The sequence shown here is derived from an EMBL/GenBank/DDBJ whole genome shotgun (WGS) entry which is preliminary data.</text>
</comment>
<dbReference type="PANTHER" id="PTHR37466">
    <property type="entry name" value="SLR1628 PROTEIN"/>
    <property type="match status" value="1"/>
</dbReference>
<name>A0AAD3TYY9_9TREE</name>
<sequence>MSLIKRRASTMVLETARMSVLHGPLQPLTHPGDATHPTGFYRDGYCWGSADDPGKHYVGAVVTKAFLEFSKRQGNDLSSRRPGFRGLTEGCKWCLCVERWKEALVASETLGGHVVPRVDLAATALDTLRDISIDDLERFVYDPAVGVETEPQSRSPFSSGSGGTGPDGDNVRRNGR</sequence>
<dbReference type="EMBL" id="BTCM01000008">
    <property type="protein sequence ID" value="GMK59475.1"/>
    <property type="molecule type" value="Genomic_DNA"/>
</dbReference>
<gene>
    <name evidence="2" type="ORF">CspeluHIS016_0800810</name>
</gene>